<organism evidence="3 4">
    <name type="scientific">Arenivirga flava</name>
    <dbReference type="NCBI Taxonomy" id="1930060"/>
    <lineage>
        <taxon>Bacteria</taxon>
        <taxon>Bacillati</taxon>
        <taxon>Actinomycetota</taxon>
        <taxon>Actinomycetes</taxon>
        <taxon>Micrococcales</taxon>
        <taxon>Microbacteriaceae</taxon>
        <taxon>Arenivirga</taxon>
    </lineage>
</organism>
<keyword evidence="1" id="KW-0645">Protease</keyword>
<evidence type="ECO:0000259" key="2">
    <source>
        <dbReference type="PROSITE" id="PS51786"/>
    </source>
</evidence>
<feature type="active site" evidence="1">
    <location>
        <position position="113"/>
    </location>
</feature>
<name>A0AA37UM96_9MICO</name>
<dbReference type="GO" id="GO:0030163">
    <property type="term" value="P:protein catabolic process"/>
    <property type="evidence" value="ECO:0007669"/>
    <property type="project" value="InterPro"/>
</dbReference>
<dbReference type="InterPro" id="IPR020568">
    <property type="entry name" value="Ribosomal_Su5_D2-typ_SF"/>
</dbReference>
<keyword evidence="1" id="KW-0720">Serine protease</keyword>
<dbReference type="GO" id="GO:0004176">
    <property type="term" value="F:ATP-dependent peptidase activity"/>
    <property type="evidence" value="ECO:0007669"/>
    <property type="project" value="UniProtKB-UniRule"/>
</dbReference>
<dbReference type="GO" id="GO:0004252">
    <property type="term" value="F:serine-type endopeptidase activity"/>
    <property type="evidence" value="ECO:0007669"/>
    <property type="project" value="UniProtKB-UniRule"/>
</dbReference>
<dbReference type="InterPro" id="IPR027065">
    <property type="entry name" value="Lon_Prtase"/>
</dbReference>
<protein>
    <recommendedName>
        <fullName evidence="1">endopeptidase La</fullName>
        <ecNumber evidence="1">3.4.21.53</ecNumber>
    </recommendedName>
</protein>
<dbReference type="Gene3D" id="3.30.230.10">
    <property type="match status" value="1"/>
</dbReference>
<dbReference type="GO" id="GO:0005524">
    <property type="term" value="F:ATP binding"/>
    <property type="evidence" value="ECO:0007669"/>
    <property type="project" value="InterPro"/>
</dbReference>
<dbReference type="SUPFAM" id="SSF54211">
    <property type="entry name" value="Ribosomal protein S5 domain 2-like"/>
    <property type="match status" value="1"/>
</dbReference>
<dbReference type="GO" id="GO:0006508">
    <property type="term" value="P:proteolysis"/>
    <property type="evidence" value="ECO:0007669"/>
    <property type="project" value="UniProtKB-KW"/>
</dbReference>
<reference evidence="3 4" key="1">
    <citation type="journal article" date="2014" name="Int. J. Syst. Evol. Microbiol.">
        <title>Complete genome sequence of Corynebacterium casei LMG S-19264T (=DSM 44701T), isolated from a smear-ripened cheese.</title>
        <authorList>
            <consortium name="US DOE Joint Genome Institute (JGI-PGF)"/>
            <person name="Walter F."/>
            <person name="Albersmeier A."/>
            <person name="Kalinowski J."/>
            <person name="Ruckert C."/>
        </authorList>
    </citation>
    <scope>NUCLEOTIDE SEQUENCE [LARGE SCALE GENOMIC DNA]</scope>
    <source>
        <strain evidence="3 4">NBRC 112289</strain>
    </source>
</reference>
<evidence type="ECO:0000313" key="3">
    <source>
        <dbReference type="EMBL" id="GMA29813.1"/>
    </source>
</evidence>
<feature type="domain" description="Lon proteolytic" evidence="2">
    <location>
        <begin position="1"/>
        <end position="161"/>
    </location>
</feature>
<proteinExistence type="inferred from homology"/>
<feature type="active site" evidence="1">
    <location>
        <position position="68"/>
    </location>
</feature>
<dbReference type="PROSITE" id="PS51786">
    <property type="entry name" value="LON_PROTEOLYTIC"/>
    <property type="match status" value="1"/>
</dbReference>
<dbReference type="Pfam" id="PF05362">
    <property type="entry name" value="Lon_C"/>
    <property type="match status" value="1"/>
</dbReference>
<keyword evidence="1" id="KW-0378">Hydrolase</keyword>
<dbReference type="RefSeq" id="WP_284234251.1">
    <property type="nucleotide sequence ID" value="NZ_BSUL01000001.1"/>
</dbReference>
<dbReference type="EMBL" id="BSUL01000001">
    <property type="protein sequence ID" value="GMA29813.1"/>
    <property type="molecule type" value="Genomic_DNA"/>
</dbReference>
<comment type="similarity">
    <text evidence="1">Belongs to the peptidase S16 family.</text>
</comment>
<dbReference type="EC" id="3.4.21.53" evidence="1"/>
<dbReference type="Proteomes" id="UP001157160">
    <property type="component" value="Unassembled WGS sequence"/>
</dbReference>
<dbReference type="InterPro" id="IPR008269">
    <property type="entry name" value="Lon_proteolytic"/>
</dbReference>
<evidence type="ECO:0000256" key="1">
    <source>
        <dbReference type="PROSITE-ProRule" id="PRU01122"/>
    </source>
</evidence>
<comment type="catalytic activity">
    <reaction evidence="1">
        <text>Hydrolysis of proteins in presence of ATP.</text>
        <dbReference type="EC" id="3.4.21.53"/>
    </reaction>
</comment>
<dbReference type="InterPro" id="IPR014721">
    <property type="entry name" value="Ribsml_uS5_D2-typ_fold_subgr"/>
</dbReference>
<dbReference type="AlphaFoldDB" id="A0AA37UM96"/>
<evidence type="ECO:0000313" key="4">
    <source>
        <dbReference type="Proteomes" id="UP001157160"/>
    </source>
</evidence>
<gene>
    <name evidence="3" type="ORF">GCM10025874_30660</name>
</gene>
<sequence>MSATIGEHGTGSPATVAIERDGAPLEFELTPVEGRGASADAVLGVGVVAAYDFPIDVSIRIDQVGGPSAGMMFALAITDDLTPGSLNGGEHVAGTGTITADGEVGPIGGIRQKLFGAEDAGAEYFLAPADNCDEVVGHVPGDLRVFAVDTLDDAMAALAAIRGETDADALPTCG</sequence>
<comment type="caution">
    <text evidence="3">The sequence shown here is derived from an EMBL/GenBank/DDBJ whole genome shotgun (WGS) entry which is preliminary data.</text>
</comment>
<keyword evidence="4" id="KW-1185">Reference proteome</keyword>
<accession>A0AA37UM96</accession>
<dbReference type="PANTHER" id="PTHR10046">
    <property type="entry name" value="ATP DEPENDENT LON PROTEASE FAMILY MEMBER"/>
    <property type="match status" value="1"/>
</dbReference>